<dbReference type="InterPro" id="IPR001034">
    <property type="entry name" value="DeoR_HTH"/>
</dbReference>
<keyword evidence="1" id="KW-0805">Transcription regulation</keyword>
<reference evidence="7" key="1">
    <citation type="journal article" date="2019" name="Int. J. Syst. Evol. Microbiol.">
        <title>The Global Catalogue of Microorganisms (GCM) 10K type strain sequencing project: providing services to taxonomists for standard genome sequencing and annotation.</title>
        <authorList>
            <consortium name="The Broad Institute Genomics Platform"/>
            <consortium name="The Broad Institute Genome Sequencing Center for Infectious Disease"/>
            <person name="Wu L."/>
            <person name="Ma J."/>
        </authorList>
    </citation>
    <scope>NUCLEOTIDE SEQUENCE [LARGE SCALE GENOMIC DNA]</scope>
    <source>
        <strain evidence="7">KCTC 42087</strain>
    </source>
</reference>
<dbReference type="Pfam" id="PF08279">
    <property type="entry name" value="HTH_11"/>
    <property type="match status" value="1"/>
</dbReference>
<dbReference type="PANTHER" id="PTHR34580">
    <property type="match status" value="1"/>
</dbReference>
<keyword evidence="7" id="KW-1185">Reference proteome</keyword>
<gene>
    <name evidence="6" type="ORF">ACFPZN_37540</name>
</gene>
<dbReference type="Gene3D" id="1.10.10.10">
    <property type="entry name" value="Winged helix-like DNA-binding domain superfamily/Winged helix DNA-binding domain"/>
    <property type="match status" value="1"/>
</dbReference>
<evidence type="ECO:0000256" key="2">
    <source>
        <dbReference type="ARBA" id="ARBA00023125"/>
    </source>
</evidence>
<protein>
    <submittedName>
        <fullName evidence="6">Helix-turn-helix transcriptional regulator</fullName>
    </submittedName>
</protein>
<dbReference type="EMBL" id="JBHSON010000068">
    <property type="protein sequence ID" value="MFC5751354.1"/>
    <property type="molecule type" value="Genomic_DNA"/>
</dbReference>
<accession>A0ABW1A7B3</accession>
<evidence type="ECO:0000256" key="1">
    <source>
        <dbReference type="ARBA" id="ARBA00023015"/>
    </source>
</evidence>
<dbReference type="Pfam" id="PF13280">
    <property type="entry name" value="WYL"/>
    <property type="match status" value="1"/>
</dbReference>
<dbReference type="InterPro" id="IPR051534">
    <property type="entry name" value="CBASS_pafABC_assoc_protein"/>
</dbReference>
<evidence type="ECO:0000313" key="7">
    <source>
        <dbReference type="Proteomes" id="UP001596074"/>
    </source>
</evidence>
<dbReference type="InterPro" id="IPR013196">
    <property type="entry name" value="HTH_11"/>
</dbReference>
<organism evidence="6 7">
    <name type="scientific">Actinomadura rugatobispora</name>
    <dbReference type="NCBI Taxonomy" id="1994"/>
    <lineage>
        <taxon>Bacteria</taxon>
        <taxon>Bacillati</taxon>
        <taxon>Actinomycetota</taxon>
        <taxon>Actinomycetes</taxon>
        <taxon>Streptosporangiales</taxon>
        <taxon>Thermomonosporaceae</taxon>
        <taxon>Actinomadura</taxon>
    </lineage>
</organism>
<dbReference type="PROSITE" id="PS52050">
    <property type="entry name" value="WYL"/>
    <property type="match status" value="1"/>
</dbReference>
<dbReference type="InterPro" id="IPR026881">
    <property type="entry name" value="WYL_dom"/>
</dbReference>
<dbReference type="PIRSF" id="PIRSF016838">
    <property type="entry name" value="PafC"/>
    <property type="match status" value="1"/>
</dbReference>
<comment type="caution">
    <text evidence="6">The sequence shown here is derived from an EMBL/GenBank/DDBJ whole genome shotgun (WGS) entry which is preliminary data.</text>
</comment>
<dbReference type="PROSITE" id="PS51000">
    <property type="entry name" value="HTH_DEOR_2"/>
    <property type="match status" value="1"/>
</dbReference>
<evidence type="ECO:0000313" key="6">
    <source>
        <dbReference type="EMBL" id="MFC5751354.1"/>
    </source>
</evidence>
<keyword evidence="3" id="KW-0804">Transcription</keyword>
<dbReference type="InterPro" id="IPR036388">
    <property type="entry name" value="WH-like_DNA-bd_sf"/>
</dbReference>
<keyword evidence="2" id="KW-0238">DNA-binding</keyword>
<proteinExistence type="predicted"/>
<dbReference type="InterPro" id="IPR036390">
    <property type="entry name" value="WH_DNA-bd_sf"/>
</dbReference>
<dbReference type="InterPro" id="IPR018356">
    <property type="entry name" value="Tscrpt_reg_HTH_DeoR_CS"/>
</dbReference>
<dbReference type="Proteomes" id="UP001596074">
    <property type="component" value="Unassembled WGS sequence"/>
</dbReference>
<dbReference type="PROSITE" id="PS00894">
    <property type="entry name" value="HTH_DEOR_1"/>
    <property type="match status" value="1"/>
</dbReference>
<name>A0ABW1A7B3_9ACTN</name>
<dbReference type="SUPFAM" id="SSF46785">
    <property type="entry name" value="Winged helix' DNA-binding domain"/>
    <property type="match status" value="1"/>
</dbReference>
<dbReference type="InterPro" id="IPR028349">
    <property type="entry name" value="PafC-like"/>
</dbReference>
<feature type="domain" description="HTH deoR-type" evidence="5">
    <location>
        <begin position="4"/>
        <end position="59"/>
    </location>
</feature>
<feature type="compositionally biased region" description="Basic and acidic residues" evidence="4">
    <location>
        <begin position="315"/>
        <end position="324"/>
    </location>
</feature>
<evidence type="ECO:0000259" key="5">
    <source>
        <dbReference type="PROSITE" id="PS51000"/>
    </source>
</evidence>
<evidence type="ECO:0000256" key="4">
    <source>
        <dbReference type="SAM" id="MobiDB-lite"/>
    </source>
</evidence>
<dbReference type="PANTHER" id="PTHR34580:SF3">
    <property type="entry name" value="PROTEIN PAFB"/>
    <property type="match status" value="1"/>
</dbReference>
<dbReference type="RefSeq" id="WP_378287261.1">
    <property type="nucleotide sequence ID" value="NZ_JBHSON010000068.1"/>
</dbReference>
<evidence type="ECO:0000256" key="3">
    <source>
        <dbReference type="ARBA" id="ARBA00023163"/>
    </source>
</evidence>
<sequence>MTDTSARLLQLLSLLQARREQTGPELAARLGVTVRTVRRDVERLRGLGYPVRAELGALGGYRLEAGTALPPLLLDDEEAVAIALGLRGAAAGGGVDGIEETSVRALAKLEQVLPDRLRRRVGALATATMPIAAPPAGPSVAPETLTVLAAACRDRERLRFAYRDKGDAESRRLVEPYGLVSAGRRWYLVAWDLGRGDWRTFRVDRLEEPLPTGVRGGERTLPAPDAAAFVKRSLAAARPVREAVLTVHASAAELADRFRVAGTELEPVDERTCTLRTAADSLEWTALRIAFLEIEFTVREPPELAGRLGDLGRRLQRAAERSAERSAASEGPAGADQGRG</sequence>
<feature type="region of interest" description="Disordered" evidence="4">
    <location>
        <begin position="315"/>
        <end position="340"/>
    </location>
</feature>